<dbReference type="PANTHER" id="PTHR37305">
    <property type="entry name" value="INTEGRAL MEMBRANE PROTEIN-RELATED"/>
    <property type="match status" value="1"/>
</dbReference>
<feature type="transmembrane region" description="Helical" evidence="1">
    <location>
        <begin position="267"/>
        <end position="289"/>
    </location>
</feature>
<gene>
    <name evidence="2" type="ORF">AVDCRST_MAG80-1476</name>
</gene>
<dbReference type="AlphaFoldDB" id="A0A6J4QGL7"/>
<name>A0A6J4QGL7_9ACTN</name>
<organism evidence="2">
    <name type="scientific">uncultured Rubrobacteraceae bacterium</name>
    <dbReference type="NCBI Taxonomy" id="349277"/>
    <lineage>
        <taxon>Bacteria</taxon>
        <taxon>Bacillati</taxon>
        <taxon>Actinomycetota</taxon>
        <taxon>Rubrobacteria</taxon>
        <taxon>Rubrobacterales</taxon>
        <taxon>Rubrobacteraceae</taxon>
        <taxon>environmental samples</taxon>
    </lineage>
</organism>
<dbReference type="EMBL" id="CADCVC010000128">
    <property type="protein sequence ID" value="CAA9442732.1"/>
    <property type="molecule type" value="Genomic_DNA"/>
</dbReference>
<evidence type="ECO:0000256" key="1">
    <source>
        <dbReference type="SAM" id="Phobius"/>
    </source>
</evidence>
<dbReference type="GO" id="GO:0140359">
    <property type="term" value="F:ABC-type transporter activity"/>
    <property type="evidence" value="ECO:0007669"/>
    <property type="project" value="InterPro"/>
</dbReference>
<feature type="transmembrane region" description="Helical" evidence="1">
    <location>
        <begin position="82"/>
        <end position="106"/>
    </location>
</feature>
<feature type="transmembrane region" description="Helical" evidence="1">
    <location>
        <begin position="126"/>
        <end position="159"/>
    </location>
</feature>
<keyword evidence="1" id="KW-0812">Transmembrane</keyword>
<feature type="transmembrane region" description="Helical" evidence="1">
    <location>
        <begin position="203"/>
        <end position="225"/>
    </location>
</feature>
<feature type="transmembrane region" description="Helical" evidence="1">
    <location>
        <begin position="171"/>
        <end position="196"/>
    </location>
</feature>
<accession>A0A6J4QGL7</accession>
<evidence type="ECO:0000313" key="2">
    <source>
        <dbReference type="EMBL" id="CAA9442732.1"/>
    </source>
</evidence>
<reference evidence="2" key="1">
    <citation type="submission" date="2020-02" db="EMBL/GenBank/DDBJ databases">
        <authorList>
            <person name="Meier V. D."/>
        </authorList>
    </citation>
    <scope>NUCLEOTIDE SEQUENCE</scope>
    <source>
        <strain evidence="2">AVDCRST_MAG80</strain>
    </source>
</reference>
<keyword evidence="1" id="KW-0472">Membrane</keyword>
<keyword evidence="1" id="KW-1133">Transmembrane helix</keyword>
<dbReference type="PANTHER" id="PTHR37305:SF1">
    <property type="entry name" value="MEMBRANE PROTEIN"/>
    <property type="match status" value="1"/>
</dbReference>
<protein>
    <submittedName>
        <fullName evidence="2">Uncharacterized protein</fullName>
    </submittedName>
</protein>
<dbReference type="GO" id="GO:0005886">
    <property type="term" value="C:plasma membrane"/>
    <property type="evidence" value="ECO:0007669"/>
    <property type="project" value="UniProtKB-SubCell"/>
</dbReference>
<sequence length="295" mass="31117">MIGASFMAELLKLYKRPAVWMLAAIWLAFVVLFSYALPYAFFANLPQPETPEEAPAEMQEKMQAQNEAASEQLMSGLYPENLVAYALSGISSTGGTLALILGALFVGSEYGWGTLKTILSQRPSRLAAFFAKMLVLGVALALFVVLTFVVGAICSLVVAGVQGAAVDWPSLVELLGGLGAGAVILAVWAALGVFLATLFRSTALAIGLGLFYALALEGLIFRLPIPNESFQDARQFFLGQNSGFLAESFSGSSLQQPLTPPGPDVGAAQAALVLGVYLAVFVLVAALAFRQRDVA</sequence>
<feature type="transmembrane region" description="Helical" evidence="1">
    <location>
        <begin position="20"/>
        <end position="42"/>
    </location>
</feature>
<dbReference type="Pfam" id="PF12679">
    <property type="entry name" value="ABC2_membrane_2"/>
    <property type="match status" value="1"/>
</dbReference>
<proteinExistence type="predicted"/>